<protein>
    <recommendedName>
        <fullName evidence="2">Ral GTPase-activating protein subunit alpha/beta N-terminal domain-containing protein</fullName>
    </recommendedName>
</protein>
<feature type="compositionally biased region" description="Basic and acidic residues" evidence="1">
    <location>
        <begin position="1454"/>
        <end position="1469"/>
    </location>
</feature>
<proteinExistence type="predicted"/>
<dbReference type="Pfam" id="PF20412">
    <property type="entry name" value="RALGAPB_N"/>
    <property type="match status" value="1"/>
</dbReference>
<dbReference type="SUPFAM" id="SSF111347">
    <property type="entry name" value="Rap/Ran-GAP"/>
    <property type="match status" value="1"/>
</dbReference>
<dbReference type="EMBL" id="JARGEI010000019">
    <property type="protein sequence ID" value="KAJ8714733.1"/>
    <property type="molecule type" value="Genomic_DNA"/>
</dbReference>
<evidence type="ECO:0000259" key="2">
    <source>
        <dbReference type="Pfam" id="PF20412"/>
    </source>
</evidence>
<keyword evidence="4" id="KW-1185">Reference proteome</keyword>
<feature type="region of interest" description="Disordered" evidence="1">
    <location>
        <begin position="1449"/>
        <end position="1515"/>
    </location>
</feature>
<comment type="caution">
    <text evidence="3">The sequence shown here is derived from an EMBL/GenBank/DDBJ whole genome shotgun (WGS) entry which is preliminary data.</text>
</comment>
<dbReference type="GO" id="GO:0005096">
    <property type="term" value="F:GTPase activator activity"/>
    <property type="evidence" value="ECO:0007669"/>
    <property type="project" value="InterPro"/>
</dbReference>
<dbReference type="PANTHER" id="PTHR21344">
    <property type="entry name" value="RAL GTPASE-ACTIVATING PROTEIN SUBUNIT BETA"/>
    <property type="match status" value="1"/>
</dbReference>
<organism evidence="3 4">
    <name type="scientific">Mythimna separata</name>
    <name type="common">Oriental armyworm</name>
    <name type="synonym">Pseudaletia separata</name>
    <dbReference type="NCBI Taxonomy" id="271217"/>
    <lineage>
        <taxon>Eukaryota</taxon>
        <taxon>Metazoa</taxon>
        <taxon>Ecdysozoa</taxon>
        <taxon>Arthropoda</taxon>
        <taxon>Hexapoda</taxon>
        <taxon>Insecta</taxon>
        <taxon>Pterygota</taxon>
        <taxon>Neoptera</taxon>
        <taxon>Endopterygota</taxon>
        <taxon>Lepidoptera</taxon>
        <taxon>Glossata</taxon>
        <taxon>Ditrysia</taxon>
        <taxon>Noctuoidea</taxon>
        <taxon>Noctuidae</taxon>
        <taxon>Noctuinae</taxon>
        <taxon>Hadenini</taxon>
        <taxon>Mythimna</taxon>
    </lineage>
</organism>
<reference evidence="3" key="1">
    <citation type="submission" date="2023-03" db="EMBL/GenBank/DDBJ databases">
        <title>Chromosome-level genomes of two armyworms, Mythimna separata and Mythimna loreyi, provide insights into the biosynthesis and reception of sex pheromones.</title>
        <authorList>
            <person name="Zhao H."/>
        </authorList>
    </citation>
    <scope>NUCLEOTIDE SEQUENCE</scope>
    <source>
        <strain evidence="3">BeijingLab</strain>
        <tissue evidence="3">Pupa</tissue>
    </source>
</reference>
<feature type="compositionally biased region" description="Basic residues" evidence="1">
    <location>
        <begin position="887"/>
        <end position="900"/>
    </location>
</feature>
<feature type="region of interest" description="Disordered" evidence="1">
    <location>
        <begin position="1000"/>
        <end position="1031"/>
    </location>
</feature>
<dbReference type="Gene3D" id="3.40.50.11210">
    <property type="entry name" value="Rap/Ran-GAP"/>
    <property type="match status" value="1"/>
</dbReference>
<feature type="compositionally biased region" description="Basic residues" evidence="1">
    <location>
        <begin position="1004"/>
        <end position="1017"/>
    </location>
</feature>
<dbReference type="Proteomes" id="UP001231518">
    <property type="component" value="Chromosome 13"/>
</dbReference>
<evidence type="ECO:0000256" key="1">
    <source>
        <dbReference type="SAM" id="MobiDB-lite"/>
    </source>
</evidence>
<dbReference type="InterPro" id="IPR046859">
    <property type="entry name" value="RGPA/RALGAPB_N"/>
</dbReference>
<gene>
    <name evidence="3" type="ORF">PYW07_002958</name>
</gene>
<dbReference type="PANTHER" id="PTHR21344:SF1">
    <property type="entry name" value="RAL GTPASE-ACTIVATING PROTEIN SUBUNIT BETA"/>
    <property type="match status" value="1"/>
</dbReference>
<accession>A0AAD7YHC1</accession>
<dbReference type="GO" id="GO:0051056">
    <property type="term" value="P:regulation of small GTPase mediated signal transduction"/>
    <property type="evidence" value="ECO:0007669"/>
    <property type="project" value="InterPro"/>
</dbReference>
<feature type="domain" description="Ral GTPase-activating protein subunit alpha/beta N-terminal" evidence="2">
    <location>
        <begin position="149"/>
        <end position="269"/>
    </location>
</feature>
<feature type="compositionally biased region" description="Low complexity" evidence="1">
    <location>
        <begin position="1489"/>
        <end position="1502"/>
    </location>
</feature>
<feature type="region of interest" description="Disordered" evidence="1">
    <location>
        <begin position="883"/>
        <end position="914"/>
    </location>
</feature>
<name>A0AAD7YHC1_MYTSE</name>
<feature type="region of interest" description="Disordered" evidence="1">
    <location>
        <begin position="394"/>
        <end position="452"/>
    </location>
</feature>
<sequence>MNVSIFNRVNNQNKDSGGMYSEWSSLPLEGGGRGVLGAVGGRDVVLAVVKQLASHEPSPLTTDAEVEWVLEVIRFGLSLPLVEHEALRDCVRVCCAWLAPLLPPAPPAMPPPPALPPPVAAAPHKYARKILRHLHNLFVPRPNESGDLISKQAVLCHRVLRLSRALADGGALGAREWKSLLLLLLAAASALLSPPAPHHSAAEQLCERVLCVLFEVWILACHRCFPVPPLWRTLREQCVRWRHRAPLTEQWTRASLALTARLLKHMYGPLFPIMPISEEDANLIPADMSAEAVMQSWYRMLHTIGNPVDLCRPHVISQTPDFLQYSITQDEGSREPSQHPCLQALPSIFHKAMKGIAAHVDAFLGRGSERWWAGAGGGAAELDDAELTPPAHRRLAKSFSVSASRPRDKTTERSTPRTSLIGLTSSRPPSVVPTTPPNSISSQVGESEKPPLTPLRPKVNSIFHLFGEWLFEAALIGTTPAYNNQQRTEGTPPPPSLTDAAYKLNMLSYQPGRAEALGTLCRVLCSKQCREEVLAPYLARCYAALHRGLRDPATAASVVYNAPDIFRLDLDGVLVLVPDFVTALDQILSEREPKLECGSIDKRELRKAAISALLSLVAFPYHYKGLPVPEFPGCNEYAGMTLGDFTRGKISLICVSAVQVETMDALCVPLLSALYLCVRHNAHAAPGKAHSAPPGSTLSHSTDYKARSESGSAAGSAEGHSLDDFAADVRELDPSSPVFGAALVVRATYLVCHRLISSWKGDLQVSLAALELLSGLAKLHSSKPEAIERKRAVRWICDYITVQCSRPPQAHSRDLHSCVVAAYTCLSAWLCPALLADQDCIATLLEVVELGISGSKSQGKLRAALVRGGRLHLPQRLAVSRTAGRPGLHRHAAGSRRARHLGQQESRTASPRCWKSSSSASRAARVKVSFELHSCVVAAYTCLSAWLCPALLADQDCIATLLEVVELGISGSKSQGKLRAALVRGGRLHLPQRLAVSRTAGRPGLHRHAAGSRRARHLGQQESRTASPRCWKSSSSASRAARVKVSFELHSCVVAAYTCLSAWLCPALLADQDCIATLLEVVELGISGSKSQGKPGEPPKMKDEKELKPVSMRVRDAAESLLMLILEQQIGNGGNGSSWCRLDERWLAALGHGRLRHFVADGNILLSLLEEPLSNSQEPQPTLIVIIRCGWGRYAWSLSARGAARSAGRGCGGACARPVDMRDSRPAAAPVCRPLPHAPPCALDSAFPSLEAVLRQLNDPEAPTLFKLLEAQAAIEKKVKESEDNVLPEEYIPPEPVTEFQTARLFLSHFGYLNIGGDKKGALPRLVALDDSAPGFASALRRVDACGARACVTVHVFCARAGQLSARDIVHNARSLSTVPPAFVRMLRGLGNPVLVRGHPGWAGHVDTSYDARAQPAAPPHGEHAPAIYDAREQVLYWSDSTNEIAFVVPSGREPTDSEDRNDSIKSDVDGSCLSNRSDKGAGSCWDVSGGSSTTGTYSRSVSESERAGAGGGAAAGKLHDKLRALSLDLDKQPAAQLTGSGRRNRDYTTKILIIWLEDFEDHLNLPIDDLLPYCETGLPWRRHEVATLCVSARRCGLVRVRATPAAGVLADGALLAPRLLPDCLRRAALDAARRTRLNTDLYQPPHVRRRHLIQELAQQYKKDLTEPELLESLFRTPA</sequence>
<evidence type="ECO:0000313" key="4">
    <source>
        <dbReference type="Proteomes" id="UP001231518"/>
    </source>
</evidence>
<dbReference type="InterPro" id="IPR039930">
    <property type="entry name" value="RALGAPB"/>
</dbReference>
<feature type="region of interest" description="Disordered" evidence="1">
    <location>
        <begin position="685"/>
        <end position="719"/>
    </location>
</feature>
<dbReference type="InterPro" id="IPR035974">
    <property type="entry name" value="Rap/Ran-GAP_sf"/>
</dbReference>
<feature type="compositionally biased region" description="Basic and acidic residues" evidence="1">
    <location>
        <begin position="405"/>
        <end position="415"/>
    </location>
</feature>
<feature type="compositionally biased region" description="Low complexity" evidence="1">
    <location>
        <begin position="709"/>
        <end position="719"/>
    </location>
</feature>
<evidence type="ECO:0000313" key="3">
    <source>
        <dbReference type="EMBL" id="KAJ8714733.1"/>
    </source>
</evidence>